<dbReference type="RefSeq" id="WP_095373764.1">
    <property type="nucleotide sequence ID" value="NZ_CP022984.1"/>
</dbReference>
<evidence type="ECO:0000313" key="3">
    <source>
        <dbReference type="Proteomes" id="UP000215137"/>
    </source>
</evidence>
<dbReference type="KEGG" id="bko:CKF48_23260"/>
<accession>A0A248TPT2</accession>
<gene>
    <name evidence="2" type="ORF">CKF48_23260</name>
</gene>
<feature type="domain" description="YcaO" evidence="1">
    <location>
        <begin position="106"/>
        <end position="311"/>
    </location>
</feature>
<name>A0A248TPT2_9BACI</name>
<dbReference type="InterPro" id="IPR003776">
    <property type="entry name" value="YcaO-like_dom"/>
</dbReference>
<protein>
    <recommendedName>
        <fullName evidence="1">YcaO domain-containing protein</fullName>
    </recommendedName>
</protein>
<evidence type="ECO:0000313" key="2">
    <source>
        <dbReference type="EMBL" id="ASV70206.1"/>
    </source>
</evidence>
<organism evidence="2 3">
    <name type="scientific">Cytobacillus kochii</name>
    <dbReference type="NCBI Taxonomy" id="859143"/>
    <lineage>
        <taxon>Bacteria</taxon>
        <taxon>Bacillati</taxon>
        <taxon>Bacillota</taxon>
        <taxon>Bacilli</taxon>
        <taxon>Bacillales</taxon>
        <taxon>Bacillaceae</taxon>
        <taxon>Cytobacillus</taxon>
    </lineage>
</organism>
<evidence type="ECO:0000259" key="1">
    <source>
        <dbReference type="Pfam" id="PF02624"/>
    </source>
</evidence>
<reference evidence="2 3" key="1">
    <citation type="submission" date="2017-08" db="EMBL/GenBank/DDBJ databases">
        <title>Complete Genome Sequence of Bacillus kochii Oregon-R-modENCODE STRAIN BDGP4, isolated from Drosophila melanogaster gut.</title>
        <authorList>
            <person name="Wan K.H."/>
            <person name="Yu C."/>
            <person name="Park S."/>
            <person name="Hammonds A.S."/>
            <person name="Booth B.W."/>
            <person name="Celniker S.E."/>
        </authorList>
    </citation>
    <scope>NUCLEOTIDE SEQUENCE [LARGE SCALE GENOMIC DNA]</scope>
    <source>
        <strain evidence="2 3">BDGP4</strain>
        <plasmid evidence="3">pbkbdgp4a</plasmid>
    </source>
</reference>
<dbReference type="Pfam" id="PF02624">
    <property type="entry name" value="YcaO"/>
    <property type="match status" value="1"/>
</dbReference>
<sequence length="348" mass="39590">MILERQKGIRYGVRYSKFTNKNLYMAISNIGTFIDQEGYIGPTSCGAVSSNKKEAVLKAHSESVERRSLMIGGKAKGSYVDSFDIIKQRISKVKKEYTSYQISYPMIVDTTGTATHFDANQAIYNSIKELFEKNAIFLFWYGLNGSKINVNLTSAYQDHILNTDESYCLFLQDFFSPLKVVVCIVKCKDGSPLKYKFGVGSSLNLEEACEKAMSEAYFLGKYHENILFNAILRKSKIKESISIEALNHMDKIFNLPYNESSCSKKHSLGVQEGIHKIITNLPKWVKELHIVCLHQNLNNELMVVKAISPQLYSHIPKKEYINIKNVINKHTLNLSEEQLLKIPDCLII</sequence>
<dbReference type="OrthoDB" id="2339971at2"/>
<dbReference type="AlphaFoldDB" id="A0A248TPT2"/>
<keyword evidence="2" id="KW-0614">Plasmid</keyword>
<proteinExistence type="predicted"/>
<geneLocation type="plasmid" evidence="3">
    <name>pbkbdgp4a</name>
</geneLocation>
<keyword evidence="3" id="KW-1185">Reference proteome</keyword>
<dbReference type="Proteomes" id="UP000215137">
    <property type="component" value="Plasmid pBkBDGP4A"/>
</dbReference>
<dbReference type="EMBL" id="CP022984">
    <property type="protein sequence ID" value="ASV70206.1"/>
    <property type="molecule type" value="Genomic_DNA"/>
</dbReference>